<proteinExistence type="predicted"/>
<accession>A0A151M3N6</accession>
<keyword evidence="4" id="KW-1185">Reference proteome</keyword>
<dbReference type="KEGG" id="amj:106737525"/>
<dbReference type="PROSITE" id="PS51390">
    <property type="entry name" value="WAP"/>
    <property type="match status" value="3"/>
</dbReference>
<dbReference type="GO" id="GO:0019731">
    <property type="term" value="P:antibacterial humoral response"/>
    <property type="evidence" value="ECO:0007669"/>
    <property type="project" value="TreeGrafter"/>
</dbReference>
<feature type="chain" id="PRO_5007584717" evidence="1">
    <location>
        <begin position="25"/>
        <end position="177"/>
    </location>
</feature>
<organism evidence="3 4">
    <name type="scientific">Alligator mississippiensis</name>
    <name type="common">American alligator</name>
    <dbReference type="NCBI Taxonomy" id="8496"/>
    <lineage>
        <taxon>Eukaryota</taxon>
        <taxon>Metazoa</taxon>
        <taxon>Chordata</taxon>
        <taxon>Craniata</taxon>
        <taxon>Vertebrata</taxon>
        <taxon>Euteleostomi</taxon>
        <taxon>Archelosauria</taxon>
        <taxon>Archosauria</taxon>
        <taxon>Crocodylia</taxon>
        <taxon>Alligatoridae</taxon>
        <taxon>Alligatorinae</taxon>
        <taxon>Alligator</taxon>
    </lineage>
</organism>
<comment type="caution">
    <text evidence="3">The sequence shown here is derived from an EMBL/GenBank/DDBJ whole genome shotgun (WGS) entry which is preliminary data.</text>
</comment>
<evidence type="ECO:0000259" key="2">
    <source>
        <dbReference type="PROSITE" id="PS51390"/>
    </source>
</evidence>
<dbReference type="Proteomes" id="UP000050525">
    <property type="component" value="Unassembled WGS sequence"/>
</dbReference>
<dbReference type="OrthoDB" id="4473401at2759"/>
<dbReference type="InterPro" id="IPR050514">
    <property type="entry name" value="WAP_four-disulfide_core"/>
</dbReference>
<dbReference type="SMART" id="SM00217">
    <property type="entry name" value="WAP"/>
    <property type="match status" value="3"/>
</dbReference>
<dbReference type="PANTHER" id="PTHR19441">
    <property type="entry name" value="WHEY ACDIC PROTEIN WAP"/>
    <property type="match status" value="1"/>
</dbReference>
<dbReference type="InterPro" id="IPR008197">
    <property type="entry name" value="WAP_dom"/>
</dbReference>
<dbReference type="GO" id="GO:0005615">
    <property type="term" value="C:extracellular space"/>
    <property type="evidence" value="ECO:0007669"/>
    <property type="project" value="TreeGrafter"/>
</dbReference>
<feature type="domain" description="WAP" evidence="2">
    <location>
        <begin position="27"/>
        <end position="76"/>
    </location>
</feature>
<dbReference type="AlphaFoldDB" id="A0A151M3N6"/>
<dbReference type="SUPFAM" id="SSF57256">
    <property type="entry name" value="Elafin-like"/>
    <property type="match status" value="3"/>
</dbReference>
<dbReference type="EMBL" id="AKHW03006757">
    <property type="protein sequence ID" value="KYO19108.1"/>
    <property type="molecule type" value="Genomic_DNA"/>
</dbReference>
<protein>
    <submittedName>
        <fullName evidence="3">WAP four-disulfide core domain protein 3-like</fullName>
    </submittedName>
</protein>
<evidence type="ECO:0000313" key="4">
    <source>
        <dbReference type="Proteomes" id="UP000050525"/>
    </source>
</evidence>
<dbReference type="GO" id="GO:0004867">
    <property type="term" value="F:serine-type endopeptidase inhibitor activity"/>
    <property type="evidence" value="ECO:0007669"/>
    <property type="project" value="TreeGrafter"/>
</dbReference>
<feature type="domain" description="WAP" evidence="2">
    <location>
        <begin position="78"/>
        <end position="122"/>
    </location>
</feature>
<evidence type="ECO:0000256" key="1">
    <source>
        <dbReference type="SAM" id="SignalP"/>
    </source>
</evidence>
<dbReference type="CDD" id="cd00199">
    <property type="entry name" value="WAP"/>
    <property type="match status" value="1"/>
</dbReference>
<dbReference type="GO" id="GO:0045087">
    <property type="term" value="P:innate immune response"/>
    <property type="evidence" value="ECO:0007669"/>
    <property type="project" value="TreeGrafter"/>
</dbReference>
<dbReference type="Gene3D" id="4.10.75.10">
    <property type="entry name" value="Elafin-like"/>
    <property type="match status" value="3"/>
</dbReference>
<evidence type="ECO:0000313" key="3">
    <source>
        <dbReference type="EMBL" id="KYO19108.1"/>
    </source>
</evidence>
<name>A0A151M3N6_ALLMI</name>
<reference evidence="3 4" key="1">
    <citation type="journal article" date="2012" name="Genome Biol.">
        <title>Sequencing three crocodilian genomes to illuminate the evolution of archosaurs and amniotes.</title>
        <authorList>
            <person name="St John J.A."/>
            <person name="Braun E.L."/>
            <person name="Isberg S.R."/>
            <person name="Miles L.G."/>
            <person name="Chong A.Y."/>
            <person name="Gongora J."/>
            <person name="Dalzell P."/>
            <person name="Moran C."/>
            <person name="Bed'hom B."/>
            <person name="Abzhanov A."/>
            <person name="Burgess S.C."/>
            <person name="Cooksey A.M."/>
            <person name="Castoe T.A."/>
            <person name="Crawford N.G."/>
            <person name="Densmore L.D."/>
            <person name="Drew J.C."/>
            <person name="Edwards S.V."/>
            <person name="Faircloth B.C."/>
            <person name="Fujita M.K."/>
            <person name="Greenwold M.J."/>
            <person name="Hoffmann F.G."/>
            <person name="Howard J.M."/>
            <person name="Iguchi T."/>
            <person name="Janes D.E."/>
            <person name="Khan S.Y."/>
            <person name="Kohno S."/>
            <person name="de Koning A.J."/>
            <person name="Lance S.L."/>
            <person name="McCarthy F.M."/>
            <person name="McCormack J.E."/>
            <person name="Merchant M.E."/>
            <person name="Peterson D.G."/>
            <person name="Pollock D.D."/>
            <person name="Pourmand N."/>
            <person name="Raney B.J."/>
            <person name="Roessler K.A."/>
            <person name="Sanford J.R."/>
            <person name="Sawyer R.H."/>
            <person name="Schmidt C.J."/>
            <person name="Triplett E.W."/>
            <person name="Tuberville T.D."/>
            <person name="Venegas-Anaya M."/>
            <person name="Howard J.T."/>
            <person name="Jarvis E.D."/>
            <person name="Guillette L.J.Jr."/>
            <person name="Glenn T.C."/>
            <person name="Green R.E."/>
            <person name="Ray D.A."/>
        </authorList>
    </citation>
    <scope>NUCLEOTIDE SEQUENCE [LARGE SCALE GENOMIC DNA]</scope>
    <source>
        <strain evidence="3">KSC_2009_1</strain>
    </source>
</reference>
<keyword evidence="1" id="KW-0732">Signal</keyword>
<sequence length="177" mass="18853">MKSGGLLLLAGLLALWAGPQPVSAQTHHVKYGECPRVLGTGAAGHREYYCGTDQDCPGSERCCPTIYGGRKCMLPIGAKPGFCPRYNSSLITICLAECGSDSDCRGHEKCCVRGCHAHCTKPVPAKLGVCPQKKVLQTFAPCDNKCVDDTDCPFNLKCCFTGCGLDCLPPKRGQPAE</sequence>
<feature type="domain" description="WAP" evidence="2">
    <location>
        <begin position="123"/>
        <end position="171"/>
    </location>
</feature>
<dbReference type="InterPro" id="IPR036645">
    <property type="entry name" value="Elafin-like_sf"/>
</dbReference>
<dbReference type="PANTHER" id="PTHR19441:SF95">
    <property type="entry name" value="PERLWAPIN ISOFORM X1"/>
    <property type="match status" value="1"/>
</dbReference>
<feature type="signal peptide" evidence="1">
    <location>
        <begin position="1"/>
        <end position="24"/>
    </location>
</feature>
<dbReference type="PRINTS" id="PR00003">
    <property type="entry name" value="4DISULPHCORE"/>
</dbReference>
<gene>
    <name evidence="3" type="ORF">Y1Q_0017088</name>
</gene>
<dbReference type="Pfam" id="PF00095">
    <property type="entry name" value="WAP"/>
    <property type="match status" value="3"/>
</dbReference>